<organism evidence="3 4">
    <name type="scientific">Amycolatopsis acidiphila</name>
    <dbReference type="NCBI Taxonomy" id="715473"/>
    <lineage>
        <taxon>Bacteria</taxon>
        <taxon>Bacillati</taxon>
        <taxon>Actinomycetota</taxon>
        <taxon>Actinomycetes</taxon>
        <taxon>Pseudonocardiales</taxon>
        <taxon>Pseudonocardiaceae</taxon>
        <taxon>Amycolatopsis</taxon>
    </lineage>
</organism>
<dbReference type="AlphaFoldDB" id="A0A558A1K2"/>
<comment type="caution">
    <text evidence="3">The sequence shown here is derived from an EMBL/GenBank/DDBJ whole genome shotgun (WGS) entry which is preliminary data.</text>
</comment>
<dbReference type="PANTHER" id="PTHR35902">
    <property type="entry name" value="S-LAYER DOMAIN-LIKE PROTEIN-RELATED"/>
    <property type="match status" value="1"/>
</dbReference>
<dbReference type="Pfam" id="PF01345">
    <property type="entry name" value="DUF11"/>
    <property type="match status" value="1"/>
</dbReference>
<feature type="signal peptide" evidence="1">
    <location>
        <begin position="1"/>
        <end position="19"/>
    </location>
</feature>
<accession>A0A558A1K2</accession>
<feature type="chain" id="PRO_5039167490" evidence="1">
    <location>
        <begin position="20"/>
        <end position="276"/>
    </location>
</feature>
<evidence type="ECO:0000313" key="3">
    <source>
        <dbReference type="EMBL" id="TVT18125.1"/>
    </source>
</evidence>
<proteinExistence type="predicted"/>
<evidence type="ECO:0000313" key="4">
    <source>
        <dbReference type="Proteomes" id="UP000318578"/>
    </source>
</evidence>
<dbReference type="NCBIfam" id="TIGR01451">
    <property type="entry name" value="B_ant_repeat"/>
    <property type="match status" value="1"/>
</dbReference>
<dbReference type="EMBL" id="VJZA01000066">
    <property type="protein sequence ID" value="TVT18125.1"/>
    <property type="molecule type" value="Genomic_DNA"/>
</dbReference>
<evidence type="ECO:0000256" key="1">
    <source>
        <dbReference type="SAM" id="SignalP"/>
    </source>
</evidence>
<reference evidence="3 4" key="1">
    <citation type="submission" date="2019-07" db="EMBL/GenBank/DDBJ databases">
        <title>New species of Amycolatopsis and Streptomyces.</title>
        <authorList>
            <person name="Duangmal K."/>
            <person name="Teo W.F.A."/>
            <person name="Lipun K."/>
        </authorList>
    </citation>
    <scope>NUCLEOTIDE SEQUENCE [LARGE SCALE GENOMIC DNA]</scope>
    <source>
        <strain evidence="3 4">JCM 30562</strain>
    </source>
</reference>
<dbReference type="InterPro" id="IPR001434">
    <property type="entry name" value="OmcB-like_DUF11"/>
</dbReference>
<dbReference type="InterPro" id="IPR047589">
    <property type="entry name" value="DUF11_rpt"/>
</dbReference>
<name>A0A558A1K2_9PSEU</name>
<dbReference type="InterPro" id="IPR013783">
    <property type="entry name" value="Ig-like_fold"/>
</dbReference>
<evidence type="ECO:0000259" key="2">
    <source>
        <dbReference type="Pfam" id="PF01345"/>
    </source>
</evidence>
<sequence length="276" mass="27758">MFTLVAAGATALSVAPAAAAPQSSSAEVSPATVAQGQTFTVTEQIYNSQDFTITSARAAIYSTQRGIADVADLVSCTGTTSDCYVFGSSFRGPVGDLPAGESRTVTFTFRAKDDVDPGTVALQTQLVGDNYALDTLAGPDLTITGVPKTADIGVSVQASPPGILTSKITYTITATNKGPGAATDVRLSSTYAPGLIYAGSTTCSRVGSTRQVTCAVGSLSSGAGKTVSFSVNAGLLALGPLTTTVTRQASTPADPNAANDKAAVTCHALTGLLVRC</sequence>
<keyword evidence="1" id="KW-0732">Signal</keyword>
<dbReference type="RefSeq" id="WP_144643090.1">
    <property type="nucleotide sequence ID" value="NZ_BNAX01000002.1"/>
</dbReference>
<feature type="domain" description="DUF11" evidence="2">
    <location>
        <begin position="163"/>
        <end position="265"/>
    </location>
</feature>
<protein>
    <submittedName>
        <fullName evidence="3">DUF11 domain-containing protein</fullName>
    </submittedName>
</protein>
<dbReference type="Proteomes" id="UP000318578">
    <property type="component" value="Unassembled WGS sequence"/>
</dbReference>
<gene>
    <name evidence="3" type="ORF">FNH06_28920</name>
</gene>
<dbReference type="GO" id="GO:0005975">
    <property type="term" value="P:carbohydrate metabolic process"/>
    <property type="evidence" value="ECO:0007669"/>
    <property type="project" value="UniProtKB-ARBA"/>
</dbReference>
<dbReference type="OrthoDB" id="3666463at2"/>
<dbReference type="Gene3D" id="2.60.40.10">
    <property type="entry name" value="Immunoglobulins"/>
    <property type="match status" value="2"/>
</dbReference>
<keyword evidence="4" id="KW-1185">Reference proteome</keyword>